<accession>A0AAE8SQB0</accession>
<sequence>MRLIKARELVETGCISFEEFYNDIPQYAVLSHTWDEKQEVTLQECNHASSKFKSGYKKVRKTCELALGDDLEYVWVDTCCIDKTSSAELTEAINSMFLWYQKASACYVHLADKITGSPLVNCRWFTRGWTLQELIAPGSMTFFSRNWVPIGTKKGLLKQLATITRIDMDILSHNVPVSSACMAKRLSWAANRKTTRVEDMAYCLLGICDINMPMLYGEGQAAFRRLQEEIIKSTNDLSLLAWTSANPLEEEYCGFLAESVRHFASCSEMYSITDSLLDEGEMSISNKGLRLKAKECVTSVIQATATDMV</sequence>
<evidence type="ECO:0000313" key="3">
    <source>
        <dbReference type="EMBL" id="SPJ91083.1"/>
    </source>
</evidence>
<dbReference type="PANTHER" id="PTHR10622">
    <property type="entry name" value="HET DOMAIN-CONTAINING PROTEIN"/>
    <property type="match status" value="1"/>
</dbReference>
<dbReference type="AlphaFoldDB" id="A0AAE8SQB0"/>
<evidence type="ECO:0000259" key="1">
    <source>
        <dbReference type="Pfam" id="PF06985"/>
    </source>
</evidence>
<proteinExistence type="predicted"/>
<name>A0AAE8SQB0_9HYPO</name>
<protein>
    <submittedName>
        <fullName evidence="3">Related to beta transducin-like protein</fullName>
    </submittedName>
</protein>
<dbReference type="PANTHER" id="PTHR10622:SF12">
    <property type="entry name" value="HET DOMAIN-CONTAINING PROTEIN"/>
    <property type="match status" value="1"/>
</dbReference>
<reference evidence="3" key="1">
    <citation type="submission" date="2018-03" db="EMBL/GenBank/DDBJ databases">
        <authorList>
            <person name="Guldener U."/>
        </authorList>
    </citation>
    <scope>NUCLEOTIDE SEQUENCE</scope>
</reference>
<dbReference type="EMBL" id="ONZP01000838">
    <property type="protein sequence ID" value="SPJ91083.1"/>
    <property type="molecule type" value="Genomic_DNA"/>
</dbReference>
<feature type="domain" description="DUF8212" evidence="2">
    <location>
        <begin position="222"/>
        <end position="245"/>
    </location>
</feature>
<dbReference type="InterPro" id="IPR010730">
    <property type="entry name" value="HET"/>
</dbReference>
<dbReference type="Pfam" id="PF06985">
    <property type="entry name" value="HET"/>
    <property type="match status" value="1"/>
</dbReference>
<gene>
    <name evidence="3" type="ORF">FTOL_13485</name>
</gene>
<keyword evidence="4" id="KW-1185">Reference proteome</keyword>
<dbReference type="Proteomes" id="UP001187734">
    <property type="component" value="Unassembled WGS sequence"/>
</dbReference>
<evidence type="ECO:0000313" key="4">
    <source>
        <dbReference type="Proteomes" id="UP001187734"/>
    </source>
</evidence>
<dbReference type="Pfam" id="PF26640">
    <property type="entry name" value="DUF8212"/>
    <property type="match status" value="1"/>
</dbReference>
<evidence type="ECO:0000259" key="2">
    <source>
        <dbReference type="Pfam" id="PF26640"/>
    </source>
</evidence>
<comment type="caution">
    <text evidence="3">The sequence shown here is derived from an EMBL/GenBank/DDBJ whole genome shotgun (WGS) entry which is preliminary data.</text>
</comment>
<dbReference type="InterPro" id="IPR058525">
    <property type="entry name" value="DUF8212"/>
</dbReference>
<feature type="domain" description="Heterokaryon incompatibility" evidence="1">
    <location>
        <begin position="27"/>
        <end position="113"/>
    </location>
</feature>
<organism evidence="3 4">
    <name type="scientific">Fusarium torulosum</name>
    <dbReference type="NCBI Taxonomy" id="33205"/>
    <lineage>
        <taxon>Eukaryota</taxon>
        <taxon>Fungi</taxon>
        <taxon>Dikarya</taxon>
        <taxon>Ascomycota</taxon>
        <taxon>Pezizomycotina</taxon>
        <taxon>Sordariomycetes</taxon>
        <taxon>Hypocreomycetidae</taxon>
        <taxon>Hypocreales</taxon>
        <taxon>Nectriaceae</taxon>
        <taxon>Fusarium</taxon>
    </lineage>
</organism>